<feature type="non-terminal residue" evidence="1">
    <location>
        <position position="1"/>
    </location>
</feature>
<name>W2GER7_PHYNI</name>
<organism evidence="1">
    <name type="scientific">Phytophthora nicotianae</name>
    <name type="common">Potato buckeye rot agent</name>
    <name type="synonym">Phytophthora parasitica</name>
    <dbReference type="NCBI Taxonomy" id="4792"/>
    <lineage>
        <taxon>Eukaryota</taxon>
        <taxon>Sar</taxon>
        <taxon>Stramenopiles</taxon>
        <taxon>Oomycota</taxon>
        <taxon>Peronosporomycetes</taxon>
        <taxon>Peronosporales</taxon>
        <taxon>Peronosporaceae</taxon>
        <taxon>Phytophthora</taxon>
    </lineage>
</organism>
<gene>
    <name evidence="1" type="ORF">L915_12959</name>
</gene>
<accession>W2GER7</accession>
<dbReference type="Proteomes" id="UP000053236">
    <property type="component" value="Unassembled WGS sequence"/>
</dbReference>
<protein>
    <submittedName>
        <fullName evidence="1">Uncharacterized protein</fullName>
    </submittedName>
</protein>
<proteinExistence type="predicted"/>
<dbReference type="EMBL" id="KI687445">
    <property type="protein sequence ID" value="ETK81548.1"/>
    <property type="molecule type" value="Genomic_DNA"/>
</dbReference>
<sequence length="108" mass="12777">EYTQQLANRTQFTLQRSDFVIMMNHWDGFICWCCGASWHFLSQLTTFFRNSSHLRQDFIKLRLQVYDLILGSLELVLGPEKQRFHVMQLAVQDVARLLLNQEKTCVLP</sequence>
<evidence type="ECO:0000313" key="1">
    <source>
        <dbReference type="EMBL" id="ETK81548.1"/>
    </source>
</evidence>
<reference evidence="1" key="1">
    <citation type="submission" date="2013-11" db="EMBL/GenBank/DDBJ databases">
        <title>The Genome Sequence of Phytophthora parasitica CJ02B3.</title>
        <authorList>
            <consortium name="The Broad Institute Genomics Platform"/>
            <person name="Russ C."/>
            <person name="Tyler B."/>
            <person name="Panabieres F."/>
            <person name="Shan W."/>
            <person name="Tripathy S."/>
            <person name="Grunwald N."/>
            <person name="Machado M."/>
            <person name="Johnson C.S."/>
            <person name="Arredondo F."/>
            <person name="Hong C."/>
            <person name="Coffey M."/>
            <person name="Young S.K."/>
            <person name="Zeng Q."/>
            <person name="Gargeya S."/>
            <person name="Fitzgerald M."/>
            <person name="Abouelleil A."/>
            <person name="Alvarado L."/>
            <person name="Chapman S.B."/>
            <person name="Gainer-Dewar J."/>
            <person name="Goldberg J."/>
            <person name="Griggs A."/>
            <person name="Gujja S."/>
            <person name="Hansen M."/>
            <person name="Howarth C."/>
            <person name="Imamovic A."/>
            <person name="Ireland A."/>
            <person name="Larimer J."/>
            <person name="McCowan C."/>
            <person name="Murphy C."/>
            <person name="Pearson M."/>
            <person name="Poon T.W."/>
            <person name="Priest M."/>
            <person name="Roberts A."/>
            <person name="Saif S."/>
            <person name="Shea T."/>
            <person name="Sykes S."/>
            <person name="Wortman J."/>
            <person name="Nusbaum C."/>
            <person name="Birren B."/>
        </authorList>
    </citation>
    <scope>NUCLEOTIDE SEQUENCE [LARGE SCALE GENOMIC DNA]</scope>
    <source>
        <strain evidence="1">CJ02B3</strain>
    </source>
</reference>
<dbReference type="AlphaFoldDB" id="W2GER7"/>